<dbReference type="PANTHER" id="PTHR33909:SF1">
    <property type="entry name" value="SEC TRANSLOCON ACCESSORY COMPLEX SUBUNIT YAJC"/>
    <property type="match status" value="1"/>
</dbReference>
<dbReference type="GO" id="GO:0015031">
    <property type="term" value="P:protein transport"/>
    <property type="evidence" value="ECO:0007669"/>
    <property type="project" value="UniProtKB-KW"/>
</dbReference>
<keyword evidence="3" id="KW-0813">Transport</keyword>
<keyword evidence="8" id="KW-0811">Translocation</keyword>
<dbReference type="SMART" id="SM01323">
    <property type="entry name" value="YajC"/>
    <property type="match status" value="1"/>
</dbReference>
<evidence type="ECO:0000313" key="13">
    <source>
        <dbReference type="Proteomes" id="UP000536604"/>
    </source>
</evidence>
<evidence type="ECO:0000256" key="4">
    <source>
        <dbReference type="ARBA" id="ARBA00022475"/>
    </source>
</evidence>
<gene>
    <name evidence="12" type="ORF">FHS13_003456</name>
</gene>
<organism evidence="12 13">
    <name type="scientific">Nocardiopsis algeriensis</name>
    <dbReference type="NCBI Taxonomy" id="1478215"/>
    <lineage>
        <taxon>Bacteria</taxon>
        <taxon>Bacillati</taxon>
        <taxon>Actinomycetota</taxon>
        <taxon>Actinomycetes</taxon>
        <taxon>Streptosporangiales</taxon>
        <taxon>Nocardiopsidaceae</taxon>
        <taxon>Nocardiopsis</taxon>
    </lineage>
</organism>
<feature type="compositionally biased region" description="Basic and acidic residues" evidence="10">
    <location>
        <begin position="129"/>
        <end position="144"/>
    </location>
</feature>
<evidence type="ECO:0000313" key="12">
    <source>
        <dbReference type="EMBL" id="MBB6121487.1"/>
    </source>
</evidence>
<comment type="subcellular location">
    <subcellularLocation>
        <location evidence="1">Cell membrane</location>
        <topology evidence="1">Single-pass membrane protein</topology>
    </subcellularLocation>
</comment>
<reference evidence="12 13" key="1">
    <citation type="submission" date="2020-08" db="EMBL/GenBank/DDBJ databases">
        <title>Genomic Encyclopedia of Type Strains, Phase III (KMG-III): the genomes of soil and plant-associated and newly described type strains.</title>
        <authorList>
            <person name="Whitman W."/>
        </authorList>
    </citation>
    <scope>NUCLEOTIDE SEQUENCE [LARGE SCALE GENOMIC DNA]</scope>
    <source>
        <strain evidence="12 13">CECT 8712</strain>
    </source>
</reference>
<dbReference type="InterPro" id="IPR003849">
    <property type="entry name" value="Preprotein_translocase_YajC"/>
</dbReference>
<evidence type="ECO:0000256" key="2">
    <source>
        <dbReference type="ARBA" id="ARBA00006742"/>
    </source>
</evidence>
<feature type="region of interest" description="Disordered" evidence="10">
    <location>
        <begin position="120"/>
        <end position="144"/>
    </location>
</feature>
<dbReference type="EMBL" id="JACHJO010000010">
    <property type="protein sequence ID" value="MBB6121487.1"/>
    <property type="molecule type" value="Genomic_DNA"/>
</dbReference>
<evidence type="ECO:0000256" key="8">
    <source>
        <dbReference type="ARBA" id="ARBA00023010"/>
    </source>
</evidence>
<evidence type="ECO:0000256" key="5">
    <source>
        <dbReference type="ARBA" id="ARBA00022692"/>
    </source>
</evidence>
<evidence type="ECO:0000256" key="1">
    <source>
        <dbReference type="ARBA" id="ARBA00004162"/>
    </source>
</evidence>
<keyword evidence="5 11" id="KW-0812">Transmembrane</keyword>
<evidence type="ECO:0000256" key="9">
    <source>
        <dbReference type="ARBA" id="ARBA00023136"/>
    </source>
</evidence>
<dbReference type="PRINTS" id="PR01853">
    <property type="entry name" value="YAJCTRNLCASE"/>
</dbReference>
<evidence type="ECO:0000256" key="10">
    <source>
        <dbReference type="SAM" id="MobiDB-lite"/>
    </source>
</evidence>
<dbReference type="GO" id="GO:0005886">
    <property type="term" value="C:plasma membrane"/>
    <property type="evidence" value="ECO:0007669"/>
    <property type="project" value="UniProtKB-SubCell"/>
</dbReference>
<dbReference type="AlphaFoldDB" id="A0A841IS27"/>
<evidence type="ECO:0000256" key="7">
    <source>
        <dbReference type="ARBA" id="ARBA00022989"/>
    </source>
</evidence>
<dbReference type="NCBIfam" id="TIGR00739">
    <property type="entry name" value="yajC"/>
    <property type="match status" value="1"/>
</dbReference>
<sequence>MAAAPSGRSATDHVVRKDAPVQGLYHFAAEADPAAGGGIFGMLFPFLLMLLVFWLLFWRPAQKRRQQEAQMQNALVPGVEVMTKAGIYATVIEVQDTDIVLEISPGTRIRMLKAGVGDVLTPQADDTPVEDRPDFGDDDKPGKD</sequence>
<keyword evidence="4" id="KW-1003">Cell membrane</keyword>
<evidence type="ECO:0000256" key="6">
    <source>
        <dbReference type="ARBA" id="ARBA00022927"/>
    </source>
</evidence>
<keyword evidence="9 11" id="KW-0472">Membrane</keyword>
<keyword evidence="13" id="KW-1185">Reference proteome</keyword>
<proteinExistence type="inferred from homology"/>
<feature type="transmembrane region" description="Helical" evidence="11">
    <location>
        <begin position="34"/>
        <end position="57"/>
    </location>
</feature>
<keyword evidence="7 11" id="KW-1133">Transmembrane helix</keyword>
<dbReference type="Proteomes" id="UP000536604">
    <property type="component" value="Unassembled WGS sequence"/>
</dbReference>
<name>A0A841IS27_9ACTN</name>
<accession>A0A841IS27</accession>
<keyword evidence="6" id="KW-0653">Protein transport</keyword>
<dbReference type="Pfam" id="PF02699">
    <property type="entry name" value="YajC"/>
    <property type="match status" value="1"/>
</dbReference>
<evidence type="ECO:0000256" key="3">
    <source>
        <dbReference type="ARBA" id="ARBA00022448"/>
    </source>
</evidence>
<protein>
    <submittedName>
        <fullName evidence="12">Preprotein translocase subunit YajC</fullName>
    </submittedName>
</protein>
<evidence type="ECO:0000256" key="11">
    <source>
        <dbReference type="SAM" id="Phobius"/>
    </source>
</evidence>
<comment type="caution">
    <text evidence="12">The sequence shown here is derived from an EMBL/GenBank/DDBJ whole genome shotgun (WGS) entry which is preliminary data.</text>
</comment>
<comment type="similarity">
    <text evidence="2">Belongs to the YajC family.</text>
</comment>
<dbReference type="PANTHER" id="PTHR33909">
    <property type="entry name" value="SEC TRANSLOCON ACCESSORY COMPLEX SUBUNIT YAJC"/>
    <property type="match status" value="1"/>
</dbReference>